<evidence type="ECO:0000256" key="1">
    <source>
        <dbReference type="SAM" id="MobiDB-lite"/>
    </source>
</evidence>
<accession>A0A754DWW1</accession>
<proteinExistence type="predicted"/>
<reference evidence="2" key="1">
    <citation type="journal article" date="2018" name="Genome Biol.">
        <title>SKESA: strategic k-mer extension for scrupulous assemblies.</title>
        <authorList>
            <person name="Souvorov A."/>
            <person name="Agarwala R."/>
            <person name="Lipman D.J."/>
        </authorList>
    </citation>
    <scope>NUCLEOTIDE SEQUENCE</scope>
    <source>
        <strain evidence="2">MA.SF_R0213/09</strain>
    </source>
</reference>
<dbReference type="AlphaFoldDB" id="A0A754DWW1"/>
<comment type="caution">
    <text evidence="2">The sequence shown here is derived from an EMBL/GenBank/DDBJ whole genome shotgun (WGS) entry which is preliminary data.</text>
</comment>
<dbReference type="RefSeq" id="WP_139765231.1">
    <property type="nucleotide sequence ID" value="NZ_MYJC01000002.1"/>
</dbReference>
<dbReference type="EMBL" id="DAAWMZ010000004">
    <property type="protein sequence ID" value="HAF8558846.1"/>
    <property type="molecule type" value="Genomic_DNA"/>
</dbReference>
<sequence>MALSGTESMTITTPEGRTVDTPLKPSDVGDLIDAYLLPVMKLVHKESWKLTTLAELELWQNEDWTLSDYGIAKWNMLVNYIATHIDNVGYGDAKH</sequence>
<organism evidence="2">
    <name type="scientific">Salmonella enterica</name>
    <name type="common">Salmonella choleraesuis</name>
    <dbReference type="NCBI Taxonomy" id="28901"/>
    <lineage>
        <taxon>Bacteria</taxon>
        <taxon>Pseudomonadati</taxon>
        <taxon>Pseudomonadota</taxon>
        <taxon>Gammaproteobacteria</taxon>
        <taxon>Enterobacterales</taxon>
        <taxon>Enterobacteriaceae</taxon>
        <taxon>Salmonella</taxon>
    </lineage>
</organism>
<evidence type="ECO:0000313" key="2">
    <source>
        <dbReference type="EMBL" id="HAF8558846.1"/>
    </source>
</evidence>
<name>A0A754DWW1_SALER</name>
<gene>
    <name evidence="2" type="ORF">G5V05_001457</name>
</gene>
<protein>
    <submittedName>
        <fullName evidence="2">Uncharacterized protein</fullName>
    </submittedName>
</protein>
<feature type="region of interest" description="Disordered" evidence="1">
    <location>
        <begin position="1"/>
        <end position="23"/>
    </location>
</feature>
<reference evidence="2" key="2">
    <citation type="submission" date="2020-02" db="EMBL/GenBank/DDBJ databases">
        <authorList>
            <consortium name="NCBI Pathogen Detection Project"/>
        </authorList>
    </citation>
    <scope>NUCLEOTIDE SEQUENCE</scope>
    <source>
        <strain evidence="2">MA.SF_R0213/09</strain>
    </source>
</reference>
<feature type="compositionally biased region" description="Polar residues" evidence="1">
    <location>
        <begin position="1"/>
        <end position="15"/>
    </location>
</feature>